<dbReference type="EMBL" id="JAODUP010000369">
    <property type="protein sequence ID" value="KAK2151259.1"/>
    <property type="molecule type" value="Genomic_DNA"/>
</dbReference>
<dbReference type="InterPro" id="IPR001879">
    <property type="entry name" value="GPCR_2_extracellular_dom"/>
</dbReference>
<dbReference type="Pfam" id="PF02793">
    <property type="entry name" value="HRM"/>
    <property type="match status" value="1"/>
</dbReference>
<evidence type="ECO:0000256" key="6">
    <source>
        <dbReference type="ARBA" id="ARBA00022989"/>
    </source>
</evidence>
<dbReference type="Proteomes" id="UP001208570">
    <property type="component" value="Unassembled WGS sequence"/>
</dbReference>
<feature type="transmembrane region" description="Helical" evidence="14">
    <location>
        <begin position="136"/>
        <end position="159"/>
    </location>
</feature>
<evidence type="ECO:0000256" key="9">
    <source>
        <dbReference type="ARBA" id="ARBA00023157"/>
    </source>
</evidence>
<dbReference type="Gene3D" id="4.10.1240.10">
    <property type="entry name" value="GPCR, family 2, extracellular hormone receptor domain"/>
    <property type="match status" value="1"/>
</dbReference>
<evidence type="ECO:0000256" key="1">
    <source>
        <dbReference type="ARBA" id="ARBA00004651"/>
    </source>
</evidence>
<keyword evidence="6 14" id="KW-1133">Transmembrane helix</keyword>
<feature type="transmembrane region" description="Helical" evidence="14">
    <location>
        <begin position="180"/>
        <end position="199"/>
    </location>
</feature>
<dbReference type="InterPro" id="IPR036445">
    <property type="entry name" value="GPCR_2_extracell_dom_sf"/>
</dbReference>
<keyword evidence="11" id="KW-0325">Glycoprotein</keyword>
<keyword evidence="9" id="KW-1015">Disulfide bond</keyword>
<dbReference type="PRINTS" id="PR01279">
    <property type="entry name" value="CRFRECEPTOR"/>
</dbReference>
<feature type="transmembrane region" description="Helical" evidence="14">
    <location>
        <begin position="302"/>
        <end position="327"/>
    </location>
</feature>
<evidence type="ECO:0000259" key="15">
    <source>
        <dbReference type="PROSITE" id="PS50227"/>
    </source>
</evidence>
<keyword evidence="12" id="KW-0807">Transducer</keyword>
<proteinExistence type="inferred from homology"/>
<feature type="transmembrane region" description="Helical" evidence="14">
    <location>
        <begin position="234"/>
        <end position="252"/>
    </location>
</feature>
<keyword evidence="5" id="KW-0732">Signal</keyword>
<dbReference type="InterPro" id="IPR017981">
    <property type="entry name" value="GPCR_2-like_7TM"/>
</dbReference>
<evidence type="ECO:0000256" key="2">
    <source>
        <dbReference type="ARBA" id="ARBA00005314"/>
    </source>
</evidence>
<dbReference type="PROSITE" id="PS00649">
    <property type="entry name" value="G_PROTEIN_RECEP_F2_1"/>
    <property type="match status" value="1"/>
</dbReference>
<reference evidence="17" key="1">
    <citation type="journal article" date="2023" name="Mol. Biol. Evol.">
        <title>Third-Generation Sequencing Reveals the Adaptive Role of the Epigenome in Three Deep-Sea Polychaetes.</title>
        <authorList>
            <person name="Perez M."/>
            <person name="Aroh O."/>
            <person name="Sun Y."/>
            <person name="Lan Y."/>
            <person name="Juniper S.K."/>
            <person name="Young C.R."/>
            <person name="Angers B."/>
            <person name="Qian P.Y."/>
        </authorList>
    </citation>
    <scope>NUCLEOTIDE SEQUENCE</scope>
    <source>
        <strain evidence="17">P08H-3</strain>
    </source>
</reference>
<evidence type="ECO:0000256" key="14">
    <source>
        <dbReference type="SAM" id="Phobius"/>
    </source>
</evidence>
<keyword evidence="18" id="KW-1185">Reference proteome</keyword>
<dbReference type="PROSITE" id="PS50227">
    <property type="entry name" value="G_PROTEIN_RECEP_F2_3"/>
    <property type="match status" value="1"/>
</dbReference>
<dbReference type="InterPro" id="IPR050332">
    <property type="entry name" value="GPCR_2"/>
</dbReference>
<gene>
    <name evidence="17" type="ORF">LSH36_369g01001</name>
</gene>
<evidence type="ECO:0000256" key="7">
    <source>
        <dbReference type="ARBA" id="ARBA00023040"/>
    </source>
</evidence>
<feature type="domain" description="G-protein coupled receptors family 2 profile 1" evidence="15">
    <location>
        <begin position="36"/>
        <end position="121"/>
    </location>
</feature>
<evidence type="ECO:0000256" key="3">
    <source>
        <dbReference type="ARBA" id="ARBA00022475"/>
    </source>
</evidence>
<feature type="domain" description="G-protein coupled receptors family 2 profile 2" evidence="16">
    <location>
        <begin position="134"/>
        <end position="388"/>
    </location>
</feature>
<dbReference type="AlphaFoldDB" id="A0AAD9JE67"/>
<keyword evidence="8 14" id="KW-0472">Membrane</keyword>
<evidence type="ECO:0000256" key="5">
    <source>
        <dbReference type="ARBA" id="ARBA00022729"/>
    </source>
</evidence>
<dbReference type="InterPro" id="IPR017983">
    <property type="entry name" value="GPCR_2_secretin-like_CS"/>
</dbReference>
<comment type="caution">
    <text evidence="17">The sequence shown here is derived from an EMBL/GenBank/DDBJ whole genome shotgun (WGS) entry which is preliminary data.</text>
</comment>
<dbReference type="Gene3D" id="1.20.1070.10">
    <property type="entry name" value="Rhodopsin 7-helix transmembrane proteins"/>
    <property type="match status" value="1"/>
</dbReference>
<protein>
    <submittedName>
        <fullName evidence="17">Uncharacterized protein</fullName>
    </submittedName>
</protein>
<accession>A0AAD9JE67</accession>
<keyword evidence="3" id="KW-1003">Cell membrane</keyword>
<dbReference type="PANTHER" id="PTHR45620">
    <property type="entry name" value="PDF RECEPTOR-LIKE PROTEIN-RELATED"/>
    <property type="match status" value="1"/>
</dbReference>
<name>A0AAD9JE67_9ANNE</name>
<organism evidence="17 18">
    <name type="scientific">Paralvinella palmiformis</name>
    <dbReference type="NCBI Taxonomy" id="53620"/>
    <lineage>
        <taxon>Eukaryota</taxon>
        <taxon>Metazoa</taxon>
        <taxon>Spiralia</taxon>
        <taxon>Lophotrochozoa</taxon>
        <taxon>Annelida</taxon>
        <taxon>Polychaeta</taxon>
        <taxon>Sedentaria</taxon>
        <taxon>Canalipalpata</taxon>
        <taxon>Terebellida</taxon>
        <taxon>Terebelliformia</taxon>
        <taxon>Alvinellidae</taxon>
        <taxon>Paralvinella</taxon>
    </lineage>
</organism>
<dbReference type="InterPro" id="IPR003051">
    <property type="entry name" value="GPCR_2_CRF_rcpt"/>
</dbReference>
<dbReference type="GO" id="GO:0017046">
    <property type="term" value="F:peptide hormone binding"/>
    <property type="evidence" value="ECO:0007669"/>
    <property type="project" value="TreeGrafter"/>
</dbReference>
<dbReference type="GO" id="GO:0005886">
    <property type="term" value="C:plasma membrane"/>
    <property type="evidence" value="ECO:0007669"/>
    <property type="project" value="UniProtKB-SubCell"/>
</dbReference>
<evidence type="ECO:0000256" key="10">
    <source>
        <dbReference type="ARBA" id="ARBA00023170"/>
    </source>
</evidence>
<evidence type="ECO:0000313" key="17">
    <source>
        <dbReference type="EMBL" id="KAK2151259.1"/>
    </source>
</evidence>
<dbReference type="GO" id="GO:0007166">
    <property type="term" value="P:cell surface receptor signaling pathway"/>
    <property type="evidence" value="ECO:0007669"/>
    <property type="project" value="InterPro"/>
</dbReference>
<feature type="transmembrane region" description="Helical" evidence="14">
    <location>
        <begin position="259"/>
        <end position="282"/>
    </location>
</feature>
<sequence>MTDEAADDRYNRDFIDYYYPDDIDLDSPIPEPTLYPCPRNLLSLLPVSNFSLYDEGQVYCNSTFDRVLCWPTTPAGEIAIQPCPPEFAGIKYLKYGNASKVCYPNGTWELKTDYNQCHPEFGLSDPANIHNYVVRWLYYVGFTVSIVSCVIALFIFLYFKEQLISSRVPYKRALQCVRNKIHCHLIVTFVLRNLLWLIMNNTFPIFIQDDANYLHQVICKGVVTLFNYAQVTNFFWMLVEGLYLHFMVVWAFSIEMIKFWWYIVLGWCAPAVIVLIWVIVKLRLQNNSCWLPEKNSSSDYEYIYIVPVLLVLVVNVIFLISIVVVLITKLRATNTLLARQYKIAVKATVILLPLLGGTYILFICSPGEEKLVSNLIFIYFNTILQSTQVRATIQSRYNRWREGRTVSTRYTRGSVATSNGETLGLHSNFRLTNGISNGPAPEVALRSILRNDCVPDRSHDTLITQPRDEERGQTDDDIEGKRDVTLL</sequence>
<feature type="region of interest" description="Disordered" evidence="13">
    <location>
        <begin position="457"/>
        <end position="487"/>
    </location>
</feature>
<evidence type="ECO:0000256" key="11">
    <source>
        <dbReference type="ARBA" id="ARBA00023180"/>
    </source>
</evidence>
<keyword evidence="7" id="KW-0297">G-protein coupled receptor</keyword>
<comment type="subcellular location">
    <subcellularLocation>
        <location evidence="1">Cell membrane</location>
        <topology evidence="1">Multi-pass membrane protein</topology>
    </subcellularLocation>
</comment>
<keyword evidence="4 14" id="KW-0812">Transmembrane</keyword>
<dbReference type="GO" id="GO:0007188">
    <property type="term" value="P:adenylate cyclase-modulating G protein-coupled receptor signaling pathway"/>
    <property type="evidence" value="ECO:0007669"/>
    <property type="project" value="TreeGrafter"/>
</dbReference>
<feature type="transmembrane region" description="Helical" evidence="14">
    <location>
        <begin position="343"/>
        <end position="362"/>
    </location>
</feature>
<dbReference type="PANTHER" id="PTHR45620:SF15">
    <property type="entry name" value="DIURETIC HORMONE 44 RECEPTOR 1-RELATED"/>
    <property type="match status" value="1"/>
</dbReference>
<evidence type="ECO:0000256" key="8">
    <source>
        <dbReference type="ARBA" id="ARBA00023136"/>
    </source>
</evidence>
<keyword evidence="10" id="KW-0675">Receptor</keyword>
<dbReference type="Pfam" id="PF00002">
    <property type="entry name" value="7tm_2"/>
    <property type="match status" value="1"/>
</dbReference>
<comment type="similarity">
    <text evidence="2">Belongs to the G-protein coupled receptor 2 family.</text>
</comment>
<evidence type="ECO:0000256" key="12">
    <source>
        <dbReference type="ARBA" id="ARBA00023224"/>
    </source>
</evidence>
<evidence type="ECO:0000256" key="4">
    <source>
        <dbReference type="ARBA" id="ARBA00022692"/>
    </source>
</evidence>
<evidence type="ECO:0000259" key="16">
    <source>
        <dbReference type="PROSITE" id="PS50261"/>
    </source>
</evidence>
<evidence type="ECO:0000313" key="18">
    <source>
        <dbReference type="Proteomes" id="UP001208570"/>
    </source>
</evidence>
<dbReference type="SMART" id="SM00008">
    <property type="entry name" value="HormR"/>
    <property type="match status" value="1"/>
</dbReference>
<dbReference type="GO" id="GO:0008528">
    <property type="term" value="F:G protein-coupled peptide receptor activity"/>
    <property type="evidence" value="ECO:0007669"/>
    <property type="project" value="TreeGrafter"/>
</dbReference>
<dbReference type="InterPro" id="IPR000832">
    <property type="entry name" value="GPCR_2_secretin-like"/>
</dbReference>
<evidence type="ECO:0000256" key="13">
    <source>
        <dbReference type="SAM" id="MobiDB-lite"/>
    </source>
</evidence>
<dbReference type="PROSITE" id="PS50261">
    <property type="entry name" value="G_PROTEIN_RECEP_F2_4"/>
    <property type="match status" value="1"/>
</dbReference>
<dbReference type="SUPFAM" id="SSF111418">
    <property type="entry name" value="Hormone receptor domain"/>
    <property type="match status" value="1"/>
</dbReference>
<dbReference type="PRINTS" id="PR00249">
    <property type="entry name" value="GPCRSECRETIN"/>
</dbReference>